<comment type="caution">
    <text evidence="3">The sequence shown here is derived from an EMBL/GenBank/DDBJ whole genome shotgun (WGS) entry which is preliminary data.</text>
</comment>
<sequence>MHKSTHSDQNASAEQQPNQEQMQTNPKPTKHNQGSNSSIRAKQRPIQRKHKIEPPIQTKHTPIQRKQKTIKAKHLPVQRATTHQGLPDQLKNGIEHLSGHTMDDVKVHYNSSKPAQLKANAYAQGNDIHLGPRQEKHLPHEAWHIAQNKEKDIKPTTQTKDGVNINDDPKLEKEADVMGEKALQTGKNNATVPPQKQQSKIKNQEVVMPKYKNDKGQETTHSQDPIAGELITRLIQDKVLYQDFSPKVFKTIELPLVKLMHTLINDPQTTFDYEQIKVALIQERSKPSVKAQKSEKELLIKKTLPEQKTQKQVATTRMKVYNDHDFPVKYAQNNANNNYPTVIKYAAALQNCLNFYLQELYQLYDASDTHRVNKLIGVIEKVMDKNYDDLRLLRVELAMMGEKNTSLGQFFTHIDAQINSLLSTIKNQALPPGKELIKKIPKGVQLTQTYLAPKLKEIKSSRGEMVYDSSNKTTQNNPTVTKEELRHLKKIRERKHVLGFETRKKAPGGQRSLATHVSYLNLKPEEIAELLYHNLYEKRLGKKSRLGSNQAYLDQLIKLLQHRHNTRQIEQTFYTYSQEQQNPIHLREAIVNMYGLPRVGQKGSTSRYLLELLDRQGQVSKVSRLAVPLGLMQGSVSSKITTDEKQVVKIIKTCNLPELHEIWRAYGQRLRANLSPYNYQYIKHFYREQKAANVLVNKKDAGTQDKTDFLTTKDKQLANIIRNYIAGGNRYTGKMNVTEGVVSLKGNRERLIEEVMAWRRKAIAQERLLFEGKPVIRRFVLEPHKGFGLESHTLKLLQYKHTQGIVEASKFAMQKIKHGWNFGDRKAILGILKAGLGNHSTADSKSINSGSSLKKISHDINHSIEQETMDDEALILAFVNLYRQVRIEKKYRWNPFSQRRHYELFAAINKLSDRAKVDFMNYFLPQGKKIDAQLLGNKNKKKQLIEGNTRVSQALASIEQTLKKAKVPQKLRLKILGKLKYGRDAGENYLQLRAYAAGKYSTNWRENKVGYIDERCFQLKTPFSLKKLSQLIQNLDPQELAIAKDDRELHQALIDRFAKVWVYVKSPMGQRDGMKGGTSHRTLAIRKFRSLMKTHFGVTPKMNPKDIVQHNKYIAYYWEHIKTDTTPQGTQKDKLIEERKEQLNQYNSSEANQALSYQKYLHHASKKTGKPTLSNTSQNVLPFSVYMDQVEHWAQKLKVALTDTSDRHKMYNVLMEVWQSGEKLSMDFTNLSVPPQSKKGNQILHKNPYYNPTTKKITHKKNFFLKAVYNYLKYTLDKPLANKLDRFTSYQPQNLLRGMQSRTITRLNEGKLDLVAEVINSAHRWYSHSGAQYKNLVQGSFKALRGKVLLEEWTDFAQHKTTLDDKKKEQGKLKQTLTKARRAHTQAPNDKVKQRQVEKAKKAYQDSFFQDARILPLPRADRLTHIRRIFRNDGHYLDIIKALLLHLAQAAASDQEFIETLHEQGYDHKELTLLPQFYKYLTIAELESLAAGKRINLQYRKLTAKSAVRRDATRGAGKAFFDLQQAVLADSPEVEEKKQAFSVAYSQGEEAYERFLAASNKQKQRIIRLINLVGTLAAIPLTGGMAIGANFLYSAVAFVAFGAKAALTKLIAQTLDVRYSDPLSILGSASWKGITDTSKFFAFGGVAELDSLFKAGGESFAAEYARDLVVQSFVKRLGYSSVDAVKAVVKENPQVFWASLKQNFRLDNIANKALYEFISTAFDSNGIGDIKKAIAPYKPSKEATTTIGQGIASRYALNLDLTIGEEIHNLAQPVFSQLQGWYHQPKASYNLSGGNGVAQDSTSGTNDPRLKISASLMGDVQSSTQHIQQEIGKKTKPKNNIAHLLDLPKYNETVESVCYQVQIEAHAYLKSATNSQGGLGAKIQKLLQLKDQVIGQKDVSLHQSFLEILQKVILGLSILKKMPKKTKSTQPNDSEESFEMSASPQAKSQPSATASKSPVPSATKTNPPKPKSSSGSSQPQVSAYQSQPITSFLDTIAPGWSDPDAIHKNPLLGGNGVMYNQATVDASKGETQLEDYHPQVSPVNALEKHGLQIAPNSGKGAYCLIYSVMMGLLQTTIPDDSKVAQIAKNAGVKGGWITSDSDGAKKVLEEIKKDFKLSKN</sequence>
<keyword evidence="4" id="KW-1185">Reference proteome</keyword>
<feature type="compositionally biased region" description="Polar residues" evidence="1">
    <location>
        <begin position="7"/>
        <end position="40"/>
    </location>
</feature>
<feature type="compositionally biased region" description="Low complexity" evidence="1">
    <location>
        <begin position="1941"/>
        <end position="1983"/>
    </location>
</feature>
<feature type="compositionally biased region" description="Basic residues" evidence="1">
    <location>
        <begin position="62"/>
        <end position="76"/>
    </location>
</feature>
<protein>
    <recommendedName>
        <fullName evidence="2">eCIS core domain-containing protein</fullName>
    </recommendedName>
</protein>
<accession>A2A005</accession>
<dbReference type="eggNOG" id="COG3177">
    <property type="taxonomic scope" value="Bacteria"/>
</dbReference>
<dbReference type="InterPro" id="IPR025295">
    <property type="entry name" value="eCIS_core_dom"/>
</dbReference>
<evidence type="ECO:0000256" key="1">
    <source>
        <dbReference type="SAM" id="MobiDB-lite"/>
    </source>
</evidence>
<feature type="region of interest" description="Disordered" evidence="1">
    <location>
        <begin position="1"/>
        <end position="81"/>
    </location>
</feature>
<dbReference type="EMBL" id="AAWS01000086">
    <property type="protein sequence ID" value="EAY24047.1"/>
    <property type="molecule type" value="Genomic_DNA"/>
</dbReference>
<proteinExistence type="predicted"/>
<feature type="non-terminal residue" evidence="3">
    <location>
        <position position="2120"/>
    </location>
</feature>
<dbReference type="Proteomes" id="UP000004095">
    <property type="component" value="Unassembled WGS sequence"/>
</dbReference>
<feature type="domain" description="eCIS core" evidence="2">
    <location>
        <begin position="86"/>
        <end position="150"/>
    </location>
</feature>
<gene>
    <name evidence="3" type="ORF">M23134_00939</name>
</gene>
<evidence type="ECO:0000313" key="4">
    <source>
        <dbReference type="Proteomes" id="UP000004095"/>
    </source>
</evidence>
<feature type="compositionally biased region" description="Basic residues" evidence="1">
    <location>
        <begin position="41"/>
        <end position="51"/>
    </location>
</feature>
<evidence type="ECO:0000313" key="3">
    <source>
        <dbReference type="EMBL" id="EAY24047.1"/>
    </source>
</evidence>
<evidence type="ECO:0000259" key="2">
    <source>
        <dbReference type="Pfam" id="PF13699"/>
    </source>
</evidence>
<dbReference type="RefSeq" id="WP_002705639.1">
    <property type="nucleotide sequence ID" value="NZ_AAWS01000086.1"/>
</dbReference>
<reference evidence="3 4" key="1">
    <citation type="submission" date="2007-01" db="EMBL/GenBank/DDBJ databases">
        <authorList>
            <person name="Haygood M."/>
            <person name="Podell S."/>
            <person name="Anderson C."/>
            <person name="Hopkinson B."/>
            <person name="Roe K."/>
            <person name="Barbeau K."/>
            <person name="Gaasterland T."/>
            <person name="Ferriera S."/>
            <person name="Johnson J."/>
            <person name="Kravitz S."/>
            <person name="Beeson K."/>
            <person name="Sutton G."/>
            <person name="Rogers Y.-H."/>
            <person name="Friedman R."/>
            <person name="Frazier M."/>
            <person name="Venter J.C."/>
        </authorList>
    </citation>
    <scope>NUCLEOTIDE SEQUENCE [LARGE SCALE GENOMIC DNA]</scope>
    <source>
        <strain evidence="3 4">ATCC 23134</strain>
    </source>
</reference>
<feature type="region of interest" description="Disordered" evidence="1">
    <location>
        <begin position="1923"/>
        <end position="1984"/>
    </location>
</feature>
<dbReference type="Pfam" id="PF13699">
    <property type="entry name" value="eCIS_core"/>
    <property type="match status" value="1"/>
</dbReference>
<name>A2A005_MICM2</name>
<organism evidence="3 4">
    <name type="scientific">Microscilla marina ATCC 23134</name>
    <dbReference type="NCBI Taxonomy" id="313606"/>
    <lineage>
        <taxon>Bacteria</taxon>
        <taxon>Pseudomonadati</taxon>
        <taxon>Bacteroidota</taxon>
        <taxon>Cytophagia</taxon>
        <taxon>Cytophagales</taxon>
        <taxon>Microscillaceae</taxon>
        <taxon>Microscilla</taxon>
    </lineage>
</organism>